<feature type="transmembrane region" description="Helical" evidence="8">
    <location>
        <begin position="71"/>
        <end position="92"/>
    </location>
</feature>
<dbReference type="CDD" id="cd00082">
    <property type="entry name" value="HisKA"/>
    <property type="match status" value="1"/>
</dbReference>
<dbReference type="EC" id="2.7.13.3" evidence="2"/>
<dbReference type="OrthoDB" id="8127at2157"/>
<feature type="transmembrane region" description="Helical" evidence="8">
    <location>
        <begin position="45"/>
        <end position="65"/>
    </location>
</feature>
<dbReference type="InterPro" id="IPR050736">
    <property type="entry name" value="Sensor_HK_Regulatory"/>
</dbReference>
<dbReference type="Gene3D" id="3.30.450.20">
    <property type="entry name" value="PAS domain"/>
    <property type="match status" value="1"/>
</dbReference>
<evidence type="ECO:0000259" key="10">
    <source>
        <dbReference type="PROSITE" id="PS50113"/>
    </source>
</evidence>
<evidence type="ECO:0000256" key="4">
    <source>
        <dbReference type="ARBA" id="ARBA00022679"/>
    </source>
</evidence>
<keyword evidence="6" id="KW-0902">Two-component regulatory system</keyword>
<keyword evidence="3" id="KW-0597">Phosphoprotein</keyword>
<dbReference type="GO" id="GO:0000155">
    <property type="term" value="F:phosphorelay sensor kinase activity"/>
    <property type="evidence" value="ECO:0007669"/>
    <property type="project" value="InterPro"/>
</dbReference>
<dbReference type="Gene3D" id="3.30.565.10">
    <property type="entry name" value="Histidine kinase-like ATPase, C-terminal domain"/>
    <property type="match status" value="1"/>
</dbReference>
<evidence type="ECO:0000313" key="12">
    <source>
        <dbReference type="Proteomes" id="UP000318864"/>
    </source>
</evidence>
<keyword evidence="5 11" id="KW-0418">Kinase</keyword>
<dbReference type="SUPFAM" id="SSF47384">
    <property type="entry name" value="Homodimeric domain of signal transducing histidine kinase"/>
    <property type="match status" value="1"/>
</dbReference>
<feature type="transmembrane region" description="Helical" evidence="8">
    <location>
        <begin position="112"/>
        <end position="131"/>
    </location>
</feature>
<dbReference type="AlphaFoldDB" id="A0A4S3TML7"/>
<evidence type="ECO:0000256" key="8">
    <source>
        <dbReference type="SAM" id="Phobius"/>
    </source>
</evidence>
<protein>
    <recommendedName>
        <fullName evidence="2">histidine kinase</fullName>
        <ecNumber evidence="2">2.7.13.3</ecNumber>
    </recommendedName>
</protein>
<evidence type="ECO:0000256" key="7">
    <source>
        <dbReference type="SAM" id="MobiDB-lite"/>
    </source>
</evidence>
<accession>A0A4S3TML7</accession>
<evidence type="ECO:0000256" key="3">
    <source>
        <dbReference type="ARBA" id="ARBA00022553"/>
    </source>
</evidence>
<evidence type="ECO:0000256" key="6">
    <source>
        <dbReference type="ARBA" id="ARBA00023012"/>
    </source>
</evidence>
<sequence>MNVLQNTPSVLLFGNVFLFSVAAVVCFVSLRRVDRIEDPGSQRGLRALLVLSGLWAVAHVGYIAAPTSQLQYWFYVGGLVVGLATVGPWLYFCSAYTGRSLHRNTRIRQSAVGVYLLIVTLKVTNPIHGQYFTVSPSAIPFPHLMVQHEPLHWIIMGLAYALAFIGFFMLYELFVEVNYDTVALFGIVSLSGLPVLLDVGSMTTHQLVEFTYQPLGVAAFAIGVFYIYIDRFQTINLTGETSSPMILVDEDDRIRDYNRAARSLFPALRGANDVPIESVLPSILEALETPDRILESERDGNTTYYRLTTNPFSSDQKQLGRMITLADVTRREQYRRRLEQQNDRLEEFASIISHDLRNPMMVAKARIEFAVEEGDISHLQSADEALDRMDELIEDILQLAREGQEIGETVPVDIASVAENSWQMVDTADASLRLEEPLDRTVDADPERLQQLFENLFRNALEHGSTSPRSHAHEDTVEHGSTSHAEPDDSVDAVEHGSASPASSTRRDAVEHGGDELSVTVGTLPSGTGFYIEDTGTGIPADIRDEIFEPGFTTNEAGTGFGLSIVNEVVEAHGWDIRATDGTTGGARFEIQTATN</sequence>
<dbReference type="InterPro" id="IPR036097">
    <property type="entry name" value="HisK_dim/P_sf"/>
</dbReference>
<reference evidence="11 12" key="1">
    <citation type="submission" date="2018-10" db="EMBL/GenBank/DDBJ databases">
        <title>Natronolimnobius sp. XQ-INN 246 isolated from Inner Mongolia Autonomous Region of China.</title>
        <authorList>
            <person name="Xue Q."/>
        </authorList>
    </citation>
    <scope>NUCLEOTIDE SEQUENCE [LARGE SCALE GENOMIC DNA]</scope>
    <source>
        <strain evidence="11 12">XQ-INN 246</strain>
    </source>
</reference>
<dbReference type="InterPro" id="IPR031621">
    <property type="entry name" value="HisKA_7TM"/>
</dbReference>
<evidence type="ECO:0000256" key="1">
    <source>
        <dbReference type="ARBA" id="ARBA00000085"/>
    </source>
</evidence>
<dbReference type="PANTHER" id="PTHR43711">
    <property type="entry name" value="TWO-COMPONENT HISTIDINE KINASE"/>
    <property type="match status" value="1"/>
</dbReference>
<feature type="transmembrane region" description="Helical" evidence="8">
    <location>
        <begin position="12"/>
        <end position="33"/>
    </location>
</feature>
<feature type="transmembrane region" description="Helical" evidence="8">
    <location>
        <begin position="182"/>
        <end position="204"/>
    </location>
</feature>
<keyword evidence="8" id="KW-0812">Transmembrane</keyword>
<dbReference type="SMART" id="SM00388">
    <property type="entry name" value="HisKA"/>
    <property type="match status" value="1"/>
</dbReference>
<feature type="compositionally biased region" description="Basic and acidic residues" evidence="7">
    <location>
        <begin position="505"/>
        <end position="515"/>
    </location>
</feature>
<dbReference type="PROSITE" id="PS50109">
    <property type="entry name" value="HIS_KIN"/>
    <property type="match status" value="1"/>
</dbReference>
<feature type="transmembrane region" description="Helical" evidence="8">
    <location>
        <begin position="210"/>
        <end position="229"/>
    </location>
</feature>
<dbReference type="PANTHER" id="PTHR43711:SF1">
    <property type="entry name" value="HISTIDINE KINASE 1"/>
    <property type="match status" value="1"/>
</dbReference>
<feature type="domain" description="PAC" evidence="10">
    <location>
        <begin position="287"/>
        <end position="340"/>
    </location>
</feature>
<dbReference type="Pfam" id="PF16927">
    <property type="entry name" value="HisKA_7TM"/>
    <property type="match status" value="1"/>
</dbReference>
<dbReference type="Pfam" id="PF02518">
    <property type="entry name" value="HATPase_c"/>
    <property type="match status" value="1"/>
</dbReference>
<feature type="domain" description="Histidine kinase" evidence="9">
    <location>
        <begin position="351"/>
        <end position="596"/>
    </location>
</feature>
<evidence type="ECO:0000256" key="2">
    <source>
        <dbReference type="ARBA" id="ARBA00012438"/>
    </source>
</evidence>
<dbReference type="InterPro" id="IPR003594">
    <property type="entry name" value="HATPase_dom"/>
</dbReference>
<dbReference type="SMART" id="SM00387">
    <property type="entry name" value="HATPase_c"/>
    <property type="match status" value="1"/>
</dbReference>
<dbReference type="InterPro" id="IPR000700">
    <property type="entry name" value="PAS-assoc_C"/>
</dbReference>
<dbReference type="Gene3D" id="1.10.287.130">
    <property type="match status" value="1"/>
</dbReference>
<keyword evidence="8" id="KW-1133">Transmembrane helix</keyword>
<dbReference type="Proteomes" id="UP000318864">
    <property type="component" value="Unassembled WGS sequence"/>
</dbReference>
<keyword evidence="12" id="KW-1185">Reference proteome</keyword>
<dbReference type="PROSITE" id="PS50113">
    <property type="entry name" value="PAC"/>
    <property type="match status" value="1"/>
</dbReference>
<dbReference type="Pfam" id="PF00512">
    <property type="entry name" value="HisKA"/>
    <property type="match status" value="1"/>
</dbReference>
<dbReference type="InterPro" id="IPR036890">
    <property type="entry name" value="HATPase_C_sf"/>
</dbReference>
<dbReference type="InterPro" id="IPR004358">
    <property type="entry name" value="Sig_transdc_His_kin-like_C"/>
</dbReference>
<feature type="region of interest" description="Disordered" evidence="7">
    <location>
        <begin position="463"/>
        <end position="528"/>
    </location>
</feature>
<comment type="caution">
    <text evidence="11">The sequence shown here is derived from an EMBL/GenBank/DDBJ whole genome shotgun (WGS) entry which is preliminary data.</text>
</comment>
<name>A0A4S3TML7_9EURY</name>
<dbReference type="EMBL" id="RBZW01000032">
    <property type="protein sequence ID" value="THE64453.1"/>
    <property type="molecule type" value="Genomic_DNA"/>
</dbReference>
<organism evidence="11 12">
    <name type="scientific">Salinadaptatus halalkaliphilus</name>
    <dbReference type="NCBI Taxonomy" id="2419781"/>
    <lineage>
        <taxon>Archaea</taxon>
        <taxon>Methanobacteriati</taxon>
        <taxon>Methanobacteriota</taxon>
        <taxon>Stenosarchaea group</taxon>
        <taxon>Halobacteria</taxon>
        <taxon>Halobacteriales</taxon>
        <taxon>Natrialbaceae</taxon>
        <taxon>Salinadaptatus</taxon>
    </lineage>
</organism>
<dbReference type="RefSeq" id="WP_141465019.1">
    <property type="nucleotide sequence ID" value="NZ_RBZW01000032.1"/>
</dbReference>
<dbReference type="PRINTS" id="PR00344">
    <property type="entry name" value="BCTRLSENSOR"/>
</dbReference>
<evidence type="ECO:0000313" key="11">
    <source>
        <dbReference type="EMBL" id="THE64453.1"/>
    </source>
</evidence>
<dbReference type="CDD" id="cd00075">
    <property type="entry name" value="HATPase"/>
    <property type="match status" value="1"/>
</dbReference>
<evidence type="ECO:0000256" key="5">
    <source>
        <dbReference type="ARBA" id="ARBA00022777"/>
    </source>
</evidence>
<keyword evidence="8" id="KW-0472">Membrane</keyword>
<keyword evidence="4" id="KW-0808">Transferase</keyword>
<evidence type="ECO:0000259" key="9">
    <source>
        <dbReference type="PROSITE" id="PS50109"/>
    </source>
</evidence>
<proteinExistence type="predicted"/>
<dbReference type="SUPFAM" id="SSF55874">
    <property type="entry name" value="ATPase domain of HSP90 chaperone/DNA topoisomerase II/histidine kinase"/>
    <property type="match status" value="1"/>
</dbReference>
<gene>
    <name evidence="11" type="ORF">D8Y22_12470</name>
</gene>
<dbReference type="InterPro" id="IPR005467">
    <property type="entry name" value="His_kinase_dom"/>
</dbReference>
<feature type="transmembrane region" description="Helical" evidence="8">
    <location>
        <begin position="151"/>
        <end position="170"/>
    </location>
</feature>
<comment type="catalytic activity">
    <reaction evidence="1">
        <text>ATP + protein L-histidine = ADP + protein N-phospho-L-histidine.</text>
        <dbReference type="EC" id="2.7.13.3"/>
    </reaction>
</comment>
<dbReference type="InterPro" id="IPR003661">
    <property type="entry name" value="HisK_dim/P_dom"/>
</dbReference>